<accession>A0A5C2RZK7</accession>
<feature type="domain" description="F-box" evidence="2">
    <location>
        <begin position="42"/>
        <end position="92"/>
    </location>
</feature>
<evidence type="ECO:0000313" key="3">
    <source>
        <dbReference type="EMBL" id="RPD56515.1"/>
    </source>
</evidence>
<evidence type="ECO:0000313" key="4">
    <source>
        <dbReference type="Proteomes" id="UP000313359"/>
    </source>
</evidence>
<proteinExistence type="predicted"/>
<dbReference type="OrthoDB" id="10257471at2759"/>
<evidence type="ECO:0000256" key="1">
    <source>
        <dbReference type="SAM" id="MobiDB-lite"/>
    </source>
</evidence>
<dbReference type="SUPFAM" id="SSF81383">
    <property type="entry name" value="F-box domain"/>
    <property type="match status" value="1"/>
</dbReference>
<evidence type="ECO:0000259" key="2">
    <source>
        <dbReference type="PROSITE" id="PS50181"/>
    </source>
</evidence>
<dbReference type="InterPro" id="IPR001810">
    <property type="entry name" value="F-box_dom"/>
</dbReference>
<dbReference type="InterPro" id="IPR036047">
    <property type="entry name" value="F-box-like_dom_sf"/>
</dbReference>
<feature type="region of interest" description="Disordered" evidence="1">
    <location>
        <begin position="471"/>
        <end position="510"/>
    </location>
</feature>
<protein>
    <recommendedName>
        <fullName evidence="2">F-box domain-containing protein</fullName>
    </recommendedName>
</protein>
<dbReference type="Gene3D" id="1.20.1280.50">
    <property type="match status" value="1"/>
</dbReference>
<sequence>MNVAVSESGKAGVDGLERSSSDSEARAPEDKIQADQSAKAITGSIGHLPAEILMQIFSHIHPTSPARAGSVILVCRYWNAVALRTYTFWRDLAENPWSLNNISIRAYPERLAALEFAIAHAGQLTFDLDLVGMGEPLSVLLAGHRPRISSIKLSVVVPRELKFLHALVDAEMPKLESLVVKQHRGPEHRIQAEQLPYPHLHECFQPHLLTLQLPCWHFSITSPLRSLQHLTLTRCSWVGCDCERATFDSLIVVLGQCPNLETLFLDSCIPVDGPVTRRACLQALQRLTIDDYADFIVDVLAQLDIPHTTMLDFRNPEEINGIISTIFQLRSAFFAAWAAADCLHLRIRESPSTTMLLKTRVEGALRLCYSCHESQFDYDDFFRRLAAMLEEATVPSLTTLVIDIWTDSHPTPPGLSFLWSLPARLATLGVLGLDGRGLLLPFMASADGKQALQSLKRLYLTWDASLPAPMPAHYQDPTQPHATIERSPDAASTGDSNAVTGAPPPRAPDAVPYGPQACEAFCDVLAPVLTMQPYTGSLEILHVLLVKPASKSSRKDAPAVDLGAVQEQLSGRLGHLVRVGVCWYDPEEDYESAVGVS</sequence>
<dbReference type="SUPFAM" id="SSF52047">
    <property type="entry name" value="RNI-like"/>
    <property type="match status" value="1"/>
</dbReference>
<keyword evidence="4" id="KW-1185">Reference proteome</keyword>
<organism evidence="3 4">
    <name type="scientific">Lentinus tigrinus ALCF2SS1-6</name>
    <dbReference type="NCBI Taxonomy" id="1328759"/>
    <lineage>
        <taxon>Eukaryota</taxon>
        <taxon>Fungi</taxon>
        <taxon>Dikarya</taxon>
        <taxon>Basidiomycota</taxon>
        <taxon>Agaricomycotina</taxon>
        <taxon>Agaricomycetes</taxon>
        <taxon>Polyporales</taxon>
        <taxon>Polyporaceae</taxon>
        <taxon>Lentinus</taxon>
    </lineage>
</organism>
<dbReference type="InterPro" id="IPR032675">
    <property type="entry name" value="LRR_dom_sf"/>
</dbReference>
<name>A0A5C2RZK7_9APHY</name>
<dbReference type="AlphaFoldDB" id="A0A5C2RZK7"/>
<feature type="compositionally biased region" description="Basic and acidic residues" evidence="1">
    <location>
        <begin position="15"/>
        <end position="33"/>
    </location>
</feature>
<dbReference type="Proteomes" id="UP000313359">
    <property type="component" value="Unassembled WGS sequence"/>
</dbReference>
<gene>
    <name evidence="3" type="ORF">L227DRAFT_656112</name>
</gene>
<dbReference type="PROSITE" id="PS50181">
    <property type="entry name" value="FBOX"/>
    <property type="match status" value="1"/>
</dbReference>
<feature type="region of interest" description="Disordered" evidence="1">
    <location>
        <begin position="1"/>
        <end position="36"/>
    </location>
</feature>
<dbReference type="Gene3D" id="3.80.10.10">
    <property type="entry name" value="Ribonuclease Inhibitor"/>
    <property type="match status" value="1"/>
</dbReference>
<dbReference type="Pfam" id="PF12937">
    <property type="entry name" value="F-box-like"/>
    <property type="match status" value="1"/>
</dbReference>
<reference evidence="3" key="1">
    <citation type="journal article" date="2018" name="Genome Biol. Evol.">
        <title>Genomics and development of Lentinus tigrinus, a white-rot wood-decaying mushroom with dimorphic fruiting bodies.</title>
        <authorList>
            <person name="Wu B."/>
            <person name="Xu Z."/>
            <person name="Knudson A."/>
            <person name="Carlson A."/>
            <person name="Chen N."/>
            <person name="Kovaka S."/>
            <person name="LaButti K."/>
            <person name="Lipzen A."/>
            <person name="Pennachio C."/>
            <person name="Riley R."/>
            <person name="Schakwitz W."/>
            <person name="Umezawa K."/>
            <person name="Ohm R.A."/>
            <person name="Grigoriev I.V."/>
            <person name="Nagy L.G."/>
            <person name="Gibbons J."/>
            <person name="Hibbett D."/>
        </authorList>
    </citation>
    <scope>NUCLEOTIDE SEQUENCE [LARGE SCALE GENOMIC DNA]</scope>
    <source>
        <strain evidence="3">ALCF2SS1-6</strain>
    </source>
</reference>
<dbReference type="EMBL" id="ML122287">
    <property type="protein sequence ID" value="RPD56515.1"/>
    <property type="molecule type" value="Genomic_DNA"/>
</dbReference>